<dbReference type="EMBL" id="UAQM01000051">
    <property type="protein sequence ID" value="SPU47008.1"/>
    <property type="molecule type" value="Genomic_DNA"/>
</dbReference>
<dbReference type="RefSeq" id="WP_128116627.1">
    <property type="nucleotide sequence ID" value="NZ_UAQM01000051.1"/>
</dbReference>
<dbReference type="AlphaFoldDB" id="A0A2X1AQI4"/>
<sequence length="72" mass="8382">MSDRHKPTAHGADSTFPTNIPDLMLWLDRHCPEPMPRPGQTIEEVMFAAGRRDFARQIKRHFERSLERPNAL</sequence>
<dbReference type="Proteomes" id="UP000250358">
    <property type="component" value="Unassembled WGS sequence"/>
</dbReference>
<reference evidence="1 2" key="1">
    <citation type="submission" date="2018-06" db="EMBL/GenBank/DDBJ databases">
        <authorList>
            <consortium name="Pathogen Informatics"/>
            <person name="Doyle S."/>
        </authorList>
    </citation>
    <scope>NUCLEOTIDE SEQUENCE [LARGE SCALE GENOMIC DNA]</scope>
    <source>
        <strain evidence="1 2">NCTC11165</strain>
    </source>
</reference>
<gene>
    <name evidence="1" type="ORF">NCTC11165_03365</name>
</gene>
<accession>A0A2X1AQI4</accession>
<proteinExistence type="predicted"/>
<organism evidence="1 2">
    <name type="scientific">Brevundimonas diminuta</name>
    <name type="common">Pseudomonas diminuta</name>
    <dbReference type="NCBI Taxonomy" id="293"/>
    <lineage>
        <taxon>Bacteria</taxon>
        <taxon>Pseudomonadati</taxon>
        <taxon>Pseudomonadota</taxon>
        <taxon>Alphaproteobacteria</taxon>
        <taxon>Caulobacterales</taxon>
        <taxon>Caulobacteraceae</taxon>
        <taxon>Brevundimonas</taxon>
    </lineage>
</organism>
<protein>
    <submittedName>
        <fullName evidence="1">Uncharacterized protein</fullName>
    </submittedName>
</protein>
<name>A0A2X1AQI4_BREDI</name>
<evidence type="ECO:0000313" key="2">
    <source>
        <dbReference type="Proteomes" id="UP000250358"/>
    </source>
</evidence>
<evidence type="ECO:0000313" key="1">
    <source>
        <dbReference type="EMBL" id="SPU47008.1"/>
    </source>
</evidence>